<feature type="transmembrane region" description="Helical" evidence="2">
    <location>
        <begin position="29"/>
        <end position="51"/>
    </location>
</feature>
<feature type="region of interest" description="Disordered" evidence="1">
    <location>
        <begin position="1"/>
        <end position="21"/>
    </location>
</feature>
<keyword evidence="4" id="KW-1185">Reference proteome</keyword>
<keyword evidence="2" id="KW-0472">Membrane</keyword>
<protein>
    <submittedName>
        <fullName evidence="3">Serine/arginine repetitive matrix protein 2</fullName>
    </submittedName>
</protein>
<comment type="caution">
    <text evidence="3">The sequence shown here is derived from an EMBL/GenBank/DDBJ whole genome shotgun (WGS) entry which is preliminary data.</text>
</comment>
<evidence type="ECO:0000256" key="2">
    <source>
        <dbReference type="SAM" id="Phobius"/>
    </source>
</evidence>
<feature type="compositionally biased region" description="Pro residues" evidence="1">
    <location>
        <begin position="10"/>
        <end position="19"/>
    </location>
</feature>
<gene>
    <name evidence="3" type="ORF">G5C65_15380</name>
</gene>
<evidence type="ECO:0000313" key="3">
    <source>
        <dbReference type="EMBL" id="NGO69711.1"/>
    </source>
</evidence>
<name>A0A6G4WZ55_9ACTN</name>
<dbReference type="AlphaFoldDB" id="A0A6G4WZ55"/>
<sequence>MQSYGHIPNGGPPPPPPRIPAKDLRPRRVWYVVAAVLALVLAGAGATVLGLTMKKSVDAIDTDRSFPGGGSRTVSLTSGETKAIYVSQSGKGRVDCRIPGLPSGSMTHPDSDFVVSSGSRTWERVFEVKPGSSGEYTLSCTSERKATFALGDKPEVGATVAGVVAGIGLLLAALAAVVTISIVTAVRRGRDRTRRTAVWAPPSPWSAPPQW</sequence>
<keyword evidence="2" id="KW-1133">Transmembrane helix</keyword>
<feature type="non-terminal residue" evidence="3">
    <location>
        <position position="211"/>
    </location>
</feature>
<organism evidence="3 4">
    <name type="scientific">Streptomyces boncukensis</name>
    <dbReference type="NCBI Taxonomy" id="2711219"/>
    <lineage>
        <taxon>Bacteria</taxon>
        <taxon>Bacillati</taxon>
        <taxon>Actinomycetota</taxon>
        <taxon>Actinomycetes</taxon>
        <taxon>Kitasatosporales</taxon>
        <taxon>Streptomycetaceae</taxon>
        <taxon>Streptomyces</taxon>
    </lineage>
</organism>
<keyword evidence="2" id="KW-0812">Transmembrane</keyword>
<accession>A0A6G4WZ55</accession>
<proteinExistence type="predicted"/>
<dbReference type="Proteomes" id="UP000477722">
    <property type="component" value="Unassembled WGS sequence"/>
</dbReference>
<dbReference type="EMBL" id="JAAKZZ010000135">
    <property type="protein sequence ID" value="NGO69711.1"/>
    <property type="molecule type" value="Genomic_DNA"/>
</dbReference>
<evidence type="ECO:0000313" key="4">
    <source>
        <dbReference type="Proteomes" id="UP000477722"/>
    </source>
</evidence>
<dbReference type="RefSeq" id="WP_165299395.1">
    <property type="nucleotide sequence ID" value="NZ_JAAKZZ010000135.1"/>
</dbReference>
<evidence type="ECO:0000256" key="1">
    <source>
        <dbReference type="SAM" id="MobiDB-lite"/>
    </source>
</evidence>
<feature type="transmembrane region" description="Helical" evidence="2">
    <location>
        <begin position="160"/>
        <end position="186"/>
    </location>
</feature>
<reference evidence="3 4" key="1">
    <citation type="submission" date="2020-02" db="EMBL/GenBank/DDBJ databases">
        <title>Whole-genome analyses of novel actinobacteria.</title>
        <authorList>
            <person name="Sahin N."/>
            <person name="Tatar D."/>
        </authorList>
    </citation>
    <scope>NUCLEOTIDE SEQUENCE [LARGE SCALE GENOMIC DNA]</scope>
    <source>
        <strain evidence="3 4">SB3404</strain>
    </source>
</reference>